<dbReference type="Proteomes" id="UP000664940">
    <property type="component" value="Unassembled WGS sequence"/>
</dbReference>
<gene>
    <name evidence="1" type="ORF">HJG60_010950</name>
</gene>
<evidence type="ECO:0000313" key="2">
    <source>
        <dbReference type="Proteomes" id="UP000664940"/>
    </source>
</evidence>
<reference evidence="1 2" key="1">
    <citation type="journal article" date="2020" name="Nature">
        <title>Six reference-quality genomes reveal evolution of bat adaptations.</title>
        <authorList>
            <person name="Jebb D."/>
            <person name="Huang Z."/>
            <person name="Pippel M."/>
            <person name="Hughes G.M."/>
            <person name="Lavrichenko K."/>
            <person name="Devanna P."/>
            <person name="Winkler S."/>
            <person name="Jermiin L.S."/>
            <person name="Skirmuntt E.C."/>
            <person name="Katzourakis A."/>
            <person name="Burkitt-Gray L."/>
            <person name="Ray D.A."/>
            <person name="Sullivan K.A.M."/>
            <person name="Roscito J.G."/>
            <person name="Kirilenko B.M."/>
            <person name="Davalos L.M."/>
            <person name="Corthals A.P."/>
            <person name="Power M.L."/>
            <person name="Jones G."/>
            <person name="Ransome R.D."/>
            <person name="Dechmann D.K.N."/>
            <person name="Locatelli A.G."/>
            <person name="Puechmaille S.J."/>
            <person name="Fedrigo O."/>
            <person name="Jarvis E.D."/>
            <person name="Hiller M."/>
            <person name="Vernes S.C."/>
            <person name="Myers E.W."/>
            <person name="Teeling E.C."/>
        </authorList>
    </citation>
    <scope>NUCLEOTIDE SEQUENCE [LARGE SCALE GENOMIC DNA]</scope>
    <source>
        <strain evidence="1">Bat1K_MPI-CBG_1</strain>
    </source>
</reference>
<name>A0A834AE92_9CHIR</name>
<proteinExistence type="predicted"/>
<protein>
    <submittedName>
        <fullName evidence="1">Uncharacterized protein</fullName>
    </submittedName>
</protein>
<dbReference type="EMBL" id="JABVXQ010000005">
    <property type="protein sequence ID" value="KAF6109742.1"/>
    <property type="molecule type" value="Genomic_DNA"/>
</dbReference>
<accession>A0A834AE92</accession>
<sequence>MPGGGFPAPASLGSHGKIGFGCFSQALGAGGGGPDSSREVAGRRAHPLAQSLTKPLGERYVIMGRFGMWGEQLWTGGRSPELQPFFCPKPQMWSLESFAPLDPPRKEPWRIRFPTPDSCLLGFPGSLTQAQEPESKG</sequence>
<organism evidence="1 2">
    <name type="scientific">Phyllostomus discolor</name>
    <name type="common">pale spear-nosed bat</name>
    <dbReference type="NCBI Taxonomy" id="89673"/>
    <lineage>
        <taxon>Eukaryota</taxon>
        <taxon>Metazoa</taxon>
        <taxon>Chordata</taxon>
        <taxon>Craniata</taxon>
        <taxon>Vertebrata</taxon>
        <taxon>Euteleostomi</taxon>
        <taxon>Mammalia</taxon>
        <taxon>Eutheria</taxon>
        <taxon>Laurasiatheria</taxon>
        <taxon>Chiroptera</taxon>
        <taxon>Yangochiroptera</taxon>
        <taxon>Phyllostomidae</taxon>
        <taxon>Phyllostominae</taxon>
        <taxon>Phyllostomus</taxon>
    </lineage>
</organism>
<comment type="caution">
    <text evidence="1">The sequence shown here is derived from an EMBL/GenBank/DDBJ whole genome shotgun (WGS) entry which is preliminary data.</text>
</comment>
<evidence type="ECO:0000313" key="1">
    <source>
        <dbReference type="EMBL" id="KAF6109742.1"/>
    </source>
</evidence>
<dbReference type="AlphaFoldDB" id="A0A834AE92"/>